<evidence type="ECO:0000313" key="2">
    <source>
        <dbReference type="Proteomes" id="UP001172457"/>
    </source>
</evidence>
<accession>A0AA38S740</accession>
<reference evidence="1" key="1">
    <citation type="submission" date="2023-03" db="EMBL/GenBank/DDBJ databases">
        <title>Chromosome-scale reference genome and RAD-based genetic map of yellow starthistle (Centaurea solstitialis) reveal putative structural variation and QTLs associated with invader traits.</title>
        <authorList>
            <person name="Reatini B."/>
            <person name="Cang F.A."/>
            <person name="Jiang Q."/>
            <person name="Mckibben M.T.W."/>
            <person name="Barker M.S."/>
            <person name="Rieseberg L.H."/>
            <person name="Dlugosch K.M."/>
        </authorList>
    </citation>
    <scope>NUCLEOTIDE SEQUENCE</scope>
    <source>
        <strain evidence="1">CAN-66</strain>
        <tissue evidence="1">Leaf</tissue>
    </source>
</reference>
<dbReference type="EMBL" id="JARYMX010000008">
    <property type="protein sequence ID" value="KAJ9537465.1"/>
    <property type="molecule type" value="Genomic_DNA"/>
</dbReference>
<comment type="caution">
    <text evidence="1">The sequence shown here is derived from an EMBL/GenBank/DDBJ whole genome shotgun (WGS) entry which is preliminary data.</text>
</comment>
<name>A0AA38S740_9ASTR</name>
<gene>
    <name evidence="1" type="ORF">OSB04_030198</name>
</gene>
<dbReference type="AlphaFoldDB" id="A0AA38S740"/>
<proteinExistence type="predicted"/>
<evidence type="ECO:0000313" key="1">
    <source>
        <dbReference type="EMBL" id="KAJ9537465.1"/>
    </source>
</evidence>
<dbReference type="Proteomes" id="UP001172457">
    <property type="component" value="Chromosome 8"/>
</dbReference>
<protein>
    <submittedName>
        <fullName evidence="1">Uncharacterized protein</fullName>
    </submittedName>
</protein>
<keyword evidence="2" id="KW-1185">Reference proteome</keyword>
<sequence>MHEINFLLNCNLWEAMRLKEIKGSNPLLTFIIPSLKEVVITLTQEQTSNAKKKSGMIESLLKYGNKLKKI</sequence>
<organism evidence="1 2">
    <name type="scientific">Centaurea solstitialis</name>
    <name type="common">yellow star-thistle</name>
    <dbReference type="NCBI Taxonomy" id="347529"/>
    <lineage>
        <taxon>Eukaryota</taxon>
        <taxon>Viridiplantae</taxon>
        <taxon>Streptophyta</taxon>
        <taxon>Embryophyta</taxon>
        <taxon>Tracheophyta</taxon>
        <taxon>Spermatophyta</taxon>
        <taxon>Magnoliopsida</taxon>
        <taxon>eudicotyledons</taxon>
        <taxon>Gunneridae</taxon>
        <taxon>Pentapetalae</taxon>
        <taxon>asterids</taxon>
        <taxon>campanulids</taxon>
        <taxon>Asterales</taxon>
        <taxon>Asteraceae</taxon>
        <taxon>Carduoideae</taxon>
        <taxon>Cardueae</taxon>
        <taxon>Centaureinae</taxon>
        <taxon>Centaurea</taxon>
    </lineage>
</organism>